<dbReference type="HOGENOM" id="CLU_2388726_0_0_1"/>
<sequence>MENIRINRDGKCLQFMEIMDKQHRHCCSLHKTLFEWDSNYLTKYIDKNKLIMNQGWTLSQYGLSYISNMNNIDNYGLLKKNIDPKLLQSSSSCQ</sequence>
<dbReference type="Proteomes" id="UP000015102">
    <property type="component" value="Unassembled WGS sequence"/>
</dbReference>
<evidence type="ECO:0000313" key="1">
    <source>
        <dbReference type="EnsemblMetazoa" id="MESCA005095-PA"/>
    </source>
</evidence>
<accession>T1GNE7</accession>
<protein>
    <submittedName>
        <fullName evidence="1">Uncharacterized protein</fullName>
    </submittedName>
</protein>
<dbReference type="EnsemblMetazoa" id="MESCA005095-RA">
    <property type="protein sequence ID" value="MESCA005095-PA"/>
    <property type="gene ID" value="MESCA005095"/>
</dbReference>
<dbReference type="AlphaFoldDB" id="T1GNE7"/>
<name>T1GNE7_MEGSC</name>
<organism evidence="1 2">
    <name type="scientific">Megaselia scalaris</name>
    <name type="common">Humpbacked fly</name>
    <name type="synonym">Phora scalaris</name>
    <dbReference type="NCBI Taxonomy" id="36166"/>
    <lineage>
        <taxon>Eukaryota</taxon>
        <taxon>Metazoa</taxon>
        <taxon>Ecdysozoa</taxon>
        <taxon>Arthropoda</taxon>
        <taxon>Hexapoda</taxon>
        <taxon>Insecta</taxon>
        <taxon>Pterygota</taxon>
        <taxon>Neoptera</taxon>
        <taxon>Endopterygota</taxon>
        <taxon>Diptera</taxon>
        <taxon>Brachycera</taxon>
        <taxon>Muscomorpha</taxon>
        <taxon>Platypezoidea</taxon>
        <taxon>Phoridae</taxon>
        <taxon>Megaseliini</taxon>
        <taxon>Megaselia</taxon>
    </lineage>
</organism>
<reference evidence="1" key="2">
    <citation type="submission" date="2015-06" db="UniProtKB">
        <authorList>
            <consortium name="EnsemblMetazoa"/>
        </authorList>
    </citation>
    <scope>IDENTIFICATION</scope>
</reference>
<dbReference type="EMBL" id="CAQQ02176119">
    <property type="status" value="NOT_ANNOTATED_CDS"/>
    <property type="molecule type" value="Genomic_DNA"/>
</dbReference>
<reference evidence="2" key="1">
    <citation type="submission" date="2013-02" db="EMBL/GenBank/DDBJ databases">
        <authorList>
            <person name="Hughes D."/>
        </authorList>
    </citation>
    <scope>NUCLEOTIDE SEQUENCE</scope>
    <source>
        <strain>Durham</strain>
        <strain evidence="2">NC isolate 2 -- Noor lab</strain>
    </source>
</reference>
<dbReference type="EMBL" id="CAQQ02176118">
    <property type="status" value="NOT_ANNOTATED_CDS"/>
    <property type="molecule type" value="Genomic_DNA"/>
</dbReference>
<evidence type="ECO:0000313" key="2">
    <source>
        <dbReference type="Proteomes" id="UP000015102"/>
    </source>
</evidence>
<proteinExistence type="predicted"/>
<keyword evidence="2" id="KW-1185">Reference proteome</keyword>